<gene>
    <name evidence="1" type="ORF">CRP114_gp48</name>
</gene>
<dbReference type="Proteomes" id="UP001301566">
    <property type="component" value="Segment"/>
</dbReference>
<name>A0AAX3ZVV3_9CAUD</name>
<organism evidence="1 2">
    <name type="scientific">Roseobacter phage CRP-114</name>
    <dbReference type="NCBI Taxonomy" id="3072842"/>
    <lineage>
        <taxon>Viruses</taxon>
        <taxon>Duplodnaviria</taxon>
        <taxon>Heunggongvirae</taxon>
        <taxon>Uroviricota</taxon>
        <taxon>Caudoviricetes</taxon>
        <taxon>Autographivirales</taxon>
        <taxon>Autographivirales incertae sedis</taxon>
        <taxon>Dynamenevirus</taxon>
        <taxon>Dynamenevirus CRP114</taxon>
    </lineage>
</organism>
<protein>
    <submittedName>
        <fullName evidence="1">DNA maturase A</fullName>
    </submittedName>
</protein>
<dbReference type="EMBL" id="OR420740">
    <property type="protein sequence ID" value="WMM95247.1"/>
    <property type="molecule type" value="Genomic_DNA"/>
</dbReference>
<dbReference type="Pfam" id="PF11123">
    <property type="entry name" value="DNA_Packaging_2"/>
    <property type="match status" value="1"/>
</dbReference>
<evidence type="ECO:0000313" key="2">
    <source>
        <dbReference type="Proteomes" id="UP001301566"/>
    </source>
</evidence>
<evidence type="ECO:0000313" key="1">
    <source>
        <dbReference type="EMBL" id="WMM95247.1"/>
    </source>
</evidence>
<keyword evidence="2" id="KW-1185">Reference proteome</keyword>
<dbReference type="InterPro" id="IPR024345">
    <property type="entry name" value="DNA_matur_Phage_T7-like"/>
</dbReference>
<proteinExistence type="predicted"/>
<reference evidence="1 2" key="1">
    <citation type="submission" date="2023-08" db="EMBL/GenBank/DDBJ databases">
        <authorList>
            <person name="Du S."/>
            <person name="Wu Z."/>
            <person name="Wu Y."/>
            <person name="Yang M."/>
            <person name="Shao J."/>
            <person name="Liu H."/>
            <person name="Zhao Y."/>
            <person name="Zhang Z."/>
        </authorList>
    </citation>
    <scope>NUCLEOTIDE SEQUENCE [LARGE SCALE GENOMIC DNA]</scope>
</reference>
<sequence>MTEKEMMELLHKTLAENLLLRVKDPEAKSSDLNVARQFLKDNHIEGIPADNSPLGDLVATLPNFNDDDADASEMRH</sequence>
<accession>A0AAX3ZVV3</accession>